<proteinExistence type="predicted"/>
<organism evidence="2">
    <name type="scientific">Micrurus lemniscatus lemniscatus</name>
    <dbReference type="NCBI Taxonomy" id="129467"/>
    <lineage>
        <taxon>Eukaryota</taxon>
        <taxon>Metazoa</taxon>
        <taxon>Chordata</taxon>
        <taxon>Craniata</taxon>
        <taxon>Vertebrata</taxon>
        <taxon>Euteleostomi</taxon>
        <taxon>Lepidosauria</taxon>
        <taxon>Squamata</taxon>
        <taxon>Bifurcata</taxon>
        <taxon>Unidentata</taxon>
        <taxon>Episquamata</taxon>
        <taxon>Toxicofera</taxon>
        <taxon>Serpentes</taxon>
        <taxon>Colubroidea</taxon>
        <taxon>Elapidae</taxon>
        <taxon>Elapinae</taxon>
        <taxon>Micrurus</taxon>
    </lineage>
</organism>
<name>A0A2D4HEG8_MICLE</name>
<feature type="transmembrane region" description="Helical" evidence="1">
    <location>
        <begin position="73"/>
        <end position="95"/>
    </location>
</feature>
<dbReference type="AlphaFoldDB" id="A0A2D4HEG8"/>
<evidence type="ECO:0000256" key="1">
    <source>
        <dbReference type="SAM" id="Phobius"/>
    </source>
</evidence>
<protein>
    <submittedName>
        <fullName evidence="2">Uncharacterized protein</fullName>
    </submittedName>
</protein>
<sequence>MLTVQKPTSVHIHTPSDSLFSIKKCCTRSDQRFLSSAAANLLTTDFLEHSVKAEDDYLGRWIFTYSTLHYSGYAQWLLAFCICLCCQVLTSSSYVQSKFHSMDLN</sequence>
<accession>A0A2D4HEG8</accession>
<evidence type="ECO:0000313" key="2">
    <source>
        <dbReference type="EMBL" id="LAA70353.1"/>
    </source>
</evidence>
<reference evidence="2" key="2">
    <citation type="submission" date="2017-11" db="EMBL/GenBank/DDBJ databases">
        <title>Coralsnake Venomics: Analyses of Venom Gland Transcriptomes and Proteomes of Six Brazilian Taxa.</title>
        <authorList>
            <person name="Aird S.D."/>
            <person name="Jorge da Silva N."/>
            <person name="Qiu L."/>
            <person name="Villar-Briones A."/>
            <person name="Aparecida-Saddi V."/>
            <person name="Campos-Telles M.P."/>
            <person name="Grau M."/>
            <person name="Mikheyev A.S."/>
        </authorList>
    </citation>
    <scope>NUCLEOTIDE SEQUENCE</scope>
    <source>
        <tissue evidence="2">Venom_gland</tissue>
    </source>
</reference>
<keyword evidence="1" id="KW-0812">Transmembrane</keyword>
<dbReference type="EMBL" id="IACK01018931">
    <property type="protein sequence ID" value="LAA70353.1"/>
    <property type="molecule type" value="Transcribed_RNA"/>
</dbReference>
<dbReference type="EMBL" id="IACK01018932">
    <property type="protein sequence ID" value="LAA70356.1"/>
    <property type="molecule type" value="Transcribed_RNA"/>
</dbReference>
<keyword evidence="1" id="KW-1133">Transmembrane helix</keyword>
<dbReference type="EMBL" id="IACK01018929">
    <property type="protein sequence ID" value="LAA70349.1"/>
    <property type="molecule type" value="Transcribed_RNA"/>
</dbReference>
<keyword evidence="1" id="KW-0472">Membrane</keyword>
<reference evidence="2" key="1">
    <citation type="submission" date="2017-07" db="EMBL/GenBank/DDBJ databases">
        <authorList>
            <person name="Mikheyev A."/>
            <person name="Grau M."/>
        </authorList>
    </citation>
    <scope>NUCLEOTIDE SEQUENCE</scope>
    <source>
        <tissue evidence="2">Venom_gland</tissue>
    </source>
</reference>
<dbReference type="EMBL" id="IACK01018930">
    <property type="protein sequence ID" value="LAA70351.1"/>
    <property type="molecule type" value="Transcribed_RNA"/>
</dbReference>